<keyword evidence="2" id="KW-1185">Reference proteome</keyword>
<evidence type="ECO:0000313" key="2">
    <source>
        <dbReference type="Proteomes" id="UP001295684"/>
    </source>
</evidence>
<comment type="caution">
    <text evidence="1">The sequence shown here is derived from an EMBL/GenBank/DDBJ whole genome shotgun (WGS) entry which is preliminary data.</text>
</comment>
<organism evidence="1 2">
    <name type="scientific">Euplotes crassus</name>
    <dbReference type="NCBI Taxonomy" id="5936"/>
    <lineage>
        <taxon>Eukaryota</taxon>
        <taxon>Sar</taxon>
        <taxon>Alveolata</taxon>
        <taxon>Ciliophora</taxon>
        <taxon>Intramacronucleata</taxon>
        <taxon>Spirotrichea</taxon>
        <taxon>Hypotrichia</taxon>
        <taxon>Euplotida</taxon>
        <taxon>Euplotidae</taxon>
        <taxon>Moneuplotes</taxon>
    </lineage>
</organism>
<name>A0AAD1Y6K4_EUPCR</name>
<proteinExistence type="predicted"/>
<evidence type="ECO:0000313" key="1">
    <source>
        <dbReference type="EMBL" id="CAI2385300.1"/>
    </source>
</evidence>
<protein>
    <submittedName>
        <fullName evidence="1">Uncharacterized protein</fullName>
    </submittedName>
</protein>
<dbReference type="Proteomes" id="UP001295684">
    <property type="component" value="Unassembled WGS sequence"/>
</dbReference>
<dbReference type="AlphaFoldDB" id="A0AAD1Y6K4"/>
<reference evidence="1" key="1">
    <citation type="submission" date="2023-07" db="EMBL/GenBank/DDBJ databases">
        <authorList>
            <consortium name="AG Swart"/>
            <person name="Singh M."/>
            <person name="Singh A."/>
            <person name="Seah K."/>
            <person name="Emmerich C."/>
        </authorList>
    </citation>
    <scope>NUCLEOTIDE SEQUENCE</scope>
    <source>
        <strain evidence="1">DP1</strain>
    </source>
</reference>
<sequence length="73" mass="8026">MFFVGVGDCGGKVVLSDSNPKSFLLLSSFCASSLRFIGSRSREFSKLQIVTIISCALSIFSQRRLRAPSKIHK</sequence>
<gene>
    <name evidence="1" type="ORF">ECRASSUSDP1_LOCUS26855</name>
</gene>
<accession>A0AAD1Y6K4</accession>
<dbReference type="EMBL" id="CAMPGE010027688">
    <property type="protein sequence ID" value="CAI2385300.1"/>
    <property type="molecule type" value="Genomic_DNA"/>
</dbReference>